<accession>A0A183ND00</accession>
<sequence length="32" mass="3844">MMVYLKFTVSVQVVQLEDLYQRLDYVLNHGQL</sequence>
<name>A0A183ND00_9TREM</name>
<dbReference type="Proteomes" id="UP000277204">
    <property type="component" value="Unassembled WGS sequence"/>
</dbReference>
<reference evidence="1 2" key="1">
    <citation type="submission" date="2018-11" db="EMBL/GenBank/DDBJ databases">
        <authorList>
            <consortium name="Pathogen Informatics"/>
        </authorList>
    </citation>
    <scope>NUCLEOTIDE SEQUENCE [LARGE SCALE GENOMIC DNA]</scope>
    <source>
        <strain evidence="1 2">Zambia</strain>
    </source>
</reference>
<protein>
    <submittedName>
        <fullName evidence="1">Uncharacterized protein</fullName>
    </submittedName>
</protein>
<organism evidence="1 2">
    <name type="scientific">Schistosoma margrebowiei</name>
    <dbReference type="NCBI Taxonomy" id="48269"/>
    <lineage>
        <taxon>Eukaryota</taxon>
        <taxon>Metazoa</taxon>
        <taxon>Spiralia</taxon>
        <taxon>Lophotrochozoa</taxon>
        <taxon>Platyhelminthes</taxon>
        <taxon>Trematoda</taxon>
        <taxon>Digenea</taxon>
        <taxon>Strigeidida</taxon>
        <taxon>Schistosomatoidea</taxon>
        <taxon>Schistosomatidae</taxon>
        <taxon>Schistosoma</taxon>
    </lineage>
</organism>
<evidence type="ECO:0000313" key="1">
    <source>
        <dbReference type="EMBL" id="VDP58881.1"/>
    </source>
</evidence>
<proteinExistence type="predicted"/>
<dbReference type="EMBL" id="UZAI01022984">
    <property type="protein sequence ID" value="VDP58881.1"/>
    <property type="molecule type" value="Genomic_DNA"/>
</dbReference>
<evidence type="ECO:0000313" key="2">
    <source>
        <dbReference type="Proteomes" id="UP000277204"/>
    </source>
</evidence>
<keyword evidence="2" id="KW-1185">Reference proteome</keyword>
<dbReference type="AlphaFoldDB" id="A0A183ND00"/>
<gene>
    <name evidence="1" type="ORF">SMRZ_LOCUS26175</name>
</gene>